<dbReference type="RefSeq" id="XP_040607548.1">
    <property type="nucleotide sequence ID" value="XM_040751614.1"/>
</dbReference>
<accession>A0ABM2XY11</accession>
<evidence type="ECO:0000256" key="1">
    <source>
        <dbReference type="SAM" id="MobiDB-lite"/>
    </source>
</evidence>
<feature type="compositionally biased region" description="Basic and acidic residues" evidence="1">
    <location>
        <begin position="158"/>
        <end position="173"/>
    </location>
</feature>
<feature type="compositionally biased region" description="Low complexity" evidence="1">
    <location>
        <begin position="202"/>
        <end position="212"/>
    </location>
</feature>
<gene>
    <name evidence="3" type="primary">LOC121142290</name>
</gene>
<evidence type="ECO:0000313" key="2">
    <source>
        <dbReference type="Proteomes" id="UP000886700"/>
    </source>
</evidence>
<dbReference type="Proteomes" id="UP000886700">
    <property type="component" value="Unplaced"/>
</dbReference>
<feature type="region of interest" description="Disordered" evidence="1">
    <location>
        <begin position="202"/>
        <end position="229"/>
    </location>
</feature>
<reference evidence="3" key="1">
    <citation type="submission" date="2025-08" db="UniProtKB">
        <authorList>
            <consortium name="RefSeq"/>
        </authorList>
    </citation>
    <scope>IDENTIFICATION</scope>
    <source>
        <tissue evidence="3">Liver</tissue>
    </source>
</reference>
<sequence>MTQAIRHNTLTLPSGCSPLYAPLATLESRTEQPERAQWISGRRGGRGPSTPSAPSQAVPGRRQEGCCAAAHLREPPARSHPPRAPKLGRVRPVRRGAVAEGCAGRGRPPPGSRPNGVTCAGSRDESRGRRLRRAGRAQPGSQAPGHPARPEGCAGRSHARDARGSRGRLKEQSPRLAPPLPPRPPGLRARVTAERLLKGAAAARTRQALAAAPTRGRSGRGPEAARGARVPALEHKCRLGLGAASFGGALRRGSESSPPGPRAASVRFAGFASKSQTSQVWESAPAAVSAPTRHVTKNPFQCF</sequence>
<feature type="compositionally biased region" description="Pro residues" evidence="1">
    <location>
        <begin position="176"/>
        <end position="185"/>
    </location>
</feature>
<protein>
    <submittedName>
        <fullName evidence="3">Specifically androgen-regulated gene protein-like</fullName>
    </submittedName>
</protein>
<dbReference type="GeneID" id="121142290"/>
<feature type="compositionally biased region" description="Basic residues" evidence="1">
    <location>
        <begin position="80"/>
        <end position="94"/>
    </location>
</feature>
<feature type="region of interest" description="Disordered" evidence="1">
    <location>
        <begin position="26"/>
        <end position="187"/>
    </location>
</feature>
<evidence type="ECO:0000313" key="3">
    <source>
        <dbReference type="RefSeq" id="XP_040607548.1"/>
    </source>
</evidence>
<proteinExistence type="predicted"/>
<keyword evidence="2" id="KW-1185">Reference proteome</keyword>
<organism evidence="2 3">
    <name type="scientific">Mesocricetus auratus</name>
    <name type="common">Golden hamster</name>
    <dbReference type="NCBI Taxonomy" id="10036"/>
    <lineage>
        <taxon>Eukaryota</taxon>
        <taxon>Metazoa</taxon>
        <taxon>Chordata</taxon>
        <taxon>Craniata</taxon>
        <taxon>Vertebrata</taxon>
        <taxon>Euteleostomi</taxon>
        <taxon>Mammalia</taxon>
        <taxon>Eutheria</taxon>
        <taxon>Euarchontoglires</taxon>
        <taxon>Glires</taxon>
        <taxon>Rodentia</taxon>
        <taxon>Myomorpha</taxon>
        <taxon>Muroidea</taxon>
        <taxon>Cricetidae</taxon>
        <taxon>Cricetinae</taxon>
        <taxon>Mesocricetus</taxon>
    </lineage>
</organism>
<name>A0ABM2XY11_MESAU</name>